<reference evidence="1" key="1">
    <citation type="submission" date="2014-09" db="EMBL/GenBank/DDBJ databases">
        <authorList>
            <person name="Magalhaes I.L.F."/>
            <person name="Oliveira U."/>
            <person name="Santos F.R."/>
            <person name="Vidigal T.H.D.A."/>
            <person name="Brescovit A.D."/>
            <person name="Santos A.J."/>
        </authorList>
    </citation>
    <scope>NUCLEOTIDE SEQUENCE</scope>
    <source>
        <tissue evidence="1">Shoot tissue taken approximately 20 cm above the soil surface</tissue>
    </source>
</reference>
<reference evidence="1" key="2">
    <citation type="journal article" date="2015" name="Data Brief">
        <title>Shoot transcriptome of the giant reed, Arundo donax.</title>
        <authorList>
            <person name="Barrero R.A."/>
            <person name="Guerrero F.D."/>
            <person name="Moolhuijzen P."/>
            <person name="Goolsby J.A."/>
            <person name="Tidwell J."/>
            <person name="Bellgard S.E."/>
            <person name="Bellgard M.I."/>
        </authorList>
    </citation>
    <scope>NUCLEOTIDE SEQUENCE</scope>
    <source>
        <tissue evidence="1">Shoot tissue taken approximately 20 cm above the soil surface</tissue>
    </source>
</reference>
<organism evidence="1">
    <name type="scientific">Arundo donax</name>
    <name type="common">Giant reed</name>
    <name type="synonym">Donax arundinaceus</name>
    <dbReference type="NCBI Taxonomy" id="35708"/>
    <lineage>
        <taxon>Eukaryota</taxon>
        <taxon>Viridiplantae</taxon>
        <taxon>Streptophyta</taxon>
        <taxon>Embryophyta</taxon>
        <taxon>Tracheophyta</taxon>
        <taxon>Spermatophyta</taxon>
        <taxon>Magnoliopsida</taxon>
        <taxon>Liliopsida</taxon>
        <taxon>Poales</taxon>
        <taxon>Poaceae</taxon>
        <taxon>PACMAD clade</taxon>
        <taxon>Arundinoideae</taxon>
        <taxon>Arundineae</taxon>
        <taxon>Arundo</taxon>
    </lineage>
</organism>
<proteinExistence type="predicted"/>
<protein>
    <submittedName>
        <fullName evidence="1">Uncharacterized protein</fullName>
    </submittedName>
</protein>
<dbReference type="AlphaFoldDB" id="A0A0A9C578"/>
<evidence type="ECO:0000313" key="1">
    <source>
        <dbReference type="EMBL" id="JAD68560.1"/>
    </source>
</evidence>
<name>A0A0A9C578_ARUDO</name>
<sequence length="48" mass="5520">MIWRQALTSSPISNRFQHLILQFLSKSSCCISQLRCFISSALRNYAIS</sequence>
<accession>A0A0A9C578</accession>
<dbReference type="EMBL" id="GBRH01229335">
    <property type="protein sequence ID" value="JAD68560.1"/>
    <property type="molecule type" value="Transcribed_RNA"/>
</dbReference>